<proteinExistence type="predicted"/>
<name>A0A392TEM1_9FABA</name>
<evidence type="ECO:0000313" key="2">
    <source>
        <dbReference type="EMBL" id="MCI58385.1"/>
    </source>
</evidence>
<protein>
    <submittedName>
        <fullName evidence="2">Uncharacterized protein</fullName>
    </submittedName>
</protein>
<feature type="region of interest" description="Disordered" evidence="1">
    <location>
        <begin position="46"/>
        <end position="79"/>
    </location>
</feature>
<comment type="caution">
    <text evidence="2">The sequence shown here is derived from an EMBL/GenBank/DDBJ whole genome shotgun (WGS) entry which is preliminary data.</text>
</comment>
<dbReference type="AlphaFoldDB" id="A0A392TEM1"/>
<dbReference type="EMBL" id="LXQA010545319">
    <property type="protein sequence ID" value="MCI58385.1"/>
    <property type="molecule type" value="Genomic_DNA"/>
</dbReference>
<keyword evidence="3" id="KW-1185">Reference proteome</keyword>
<evidence type="ECO:0000313" key="3">
    <source>
        <dbReference type="Proteomes" id="UP000265520"/>
    </source>
</evidence>
<organism evidence="2 3">
    <name type="scientific">Trifolium medium</name>
    <dbReference type="NCBI Taxonomy" id="97028"/>
    <lineage>
        <taxon>Eukaryota</taxon>
        <taxon>Viridiplantae</taxon>
        <taxon>Streptophyta</taxon>
        <taxon>Embryophyta</taxon>
        <taxon>Tracheophyta</taxon>
        <taxon>Spermatophyta</taxon>
        <taxon>Magnoliopsida</taxon>
        <taxon>eudicotyledons</taxon>
        <taxon>Gunneridae</taxon>
        <taxon>Pentapetalae</taxon>
        <taxon>rosids</taxon>
        <taxon>fabids</taxon>
        <taxon>Fabales</taxon>
        <taxon>Fabaceae</taxon>
        <taxon>Papilionoideae</taxon>
        <taxon>50 kb inversion clade</taxon>
        <taxon>NPAAA clade</taxon>
        <taxon>Hologalegina</taxon>
        <taxon>IRL clade</taxon>
        <taxon>Trifolieae</taxon>
        <taxon>Trifolium</taxon>
    </lineage>
</organism>
<accession>A0A392TEM1</accession>
<sequence>MPDNRNNSMKEAVLLLTKNQHSLHESQTCMASQIEEILQKLSVLEPPAASTSVSSPPPSSPPPVNTVPSRSHRMKLDVP</sequence>
<feature type="non-terminal residue" evidence="2">
    <location>
        <position position="79"/>
    </location>
</feature>
<evidence type="ECO:0000256" key="1">
    <source>
        <dbReference type="SAM" id="MobiDB-lite"/>
    </source>
</evidence>
<feature type="compositionally biased region" description="Pro residues" evidence="1">
    <location>
        <begin position="55"/>
        <end position="65"/>
    </location>
</feature>
<dbReference type="Proteomes" id="UP000265520">
    <property type="component" value="Unassembled WGS sequence"/>
</dbReference>
<reference evidence="2 3" key="1">
    <citation type="journal article" date="2018" name="Front. Plant Sci.">
        <title>Red Clover (Trifolium pratense) and Zigzag Clover (T. medium) - A Picture of Genomic Similarities and Differences.</title>
        <authorList>
            <person name="Dluhosova J."/>
            <person name="Istvanek J."/>
            <person name="Nedelnik J."/>
            <person name="Repkova J."/>
        </authorList>
    </citation>
    <scope>NUCLEOTIDE SEQUENCE [LARGE SCALE GENOMIC DNA]</scope>
    <source>
        <strain evidence="3">cv. 10/8</strain>
        <tissue evidence="2">Leaf</tissue>
    </source>
</reference>